<reference evidence="2 3" key="1">
    <citation type="submission" date="2022-06" db="EMBL/GenBank/DDBJ databases">
        <title>Genomic Encyclopedia of Archaeal and Bacterial Type Strains, Phase II (KMG-II): from individual species to whole genera.</title>
        <authorList>
            <person name="Goeker M."/>
        </authorList>
    </citation>
    <scope>NUCLEOTIDE SEQUENCE [LARGE SCALE GENOMIC DNA]</scope>
    <source>
        <strain evidence="2 3">DSM 44255</strain>
    </source>
</reference>
<gene>
    <name evidence="2" type="ORF">LV75_001552</name>
</gene>
<name>A0ABT1I8V5_9PSEU</name>
<dbReference type="Proteomes" id="UP001205185">
    <property type="component" value="Unassembled WGS sequence"/>
</dbReference>
<organism evidence="2 3">
    <name type="scientific">Actinokineospora diospyrosa</name>
    <dbReference type="NCBI Taxonomy" id="103728"/>
    <lineage>
        <taxon>Bacteria</taxon>
        <taxon>Bacillati</taxon>
        <taxon>Actinomycetota</taxon>
        <taxon>Actinomycetes</taxon>
        <taxon>Pseudonocardiales</taxon>
        <taxon>Pseudonocardiaceae</taxon>
        <taxon>Actinokineospora</taxon>
    </lineage>
</organism>
<dbReference type="RefSeq" id="WP_253886085.1">
    <property type="nucleotide sequence ID" value="NZ_BAAAVB010000016.1"/>
</dbReference>
<sequence>MDDTEILARVGALVDEEHRLRESAQRGDLAPERERARLAELEVALDQCWDLLRQRRARRDAGADPDRAGVRPPDEVEGYQQ</sequence>
<keyword evidence="3" id="KW-1185">Reference proteome</keyword>
<comment type="caution">
    <text evidence="2">The sequence shown here is derived from an EMBL/GenBank/DDBJ whole genome shotgun (WGS) entry which is preliminary data.</text>
</comment>
<evidence type="ECO:0008006" key="4">
    <source>
        <dbReference type="Google" id="ProtNLM"/>
    </source>
</evidence>
<proteinExistence type="predicted"/>
<dbReference type="EMBL" id="JAMTCO010000004">
    <property type="protein sequence ID" value="MCP2269064.1"/>
    <property type="molecule type" value="Genomic_DNA"/>
</dbReference>
<protein>
    <recommendedName>
        <fullName evidence="4">DUF2630 family protein</fullName>
    </recommendedName>
</protein>
<dbReference type="Pfam" id="PF10944">
    <property type="entry name" value="DUF2630"/>
    <property type="match status" value="1"/>
</dbReference>
<dbReference type="InterPro" id="IPR020311">
    <property type="entry name" value="Uncharacterised_Rv0898c"/>
</dbReference>
<feature type="region of interest" description="Disordered" evidence="1">
    <location>
        <begin position="57"/>
        <end position="81"/>
    </location>
</feature>
<evidence type="ECO:0000313" key="2">
    <source>
        <dbReference type="EMBL" id="MCP2269064.1"/>
    </source>
</evidence>
<feature type="compositionally biased region" description="Basic and acidic residues" evidence="1">
    <location>
        <begin position="59"/>
        <end position="74"/>
    </location>
</feature>
<evidence type="ECO:0000313" key="3">
    <source>
        <dbReference type="Proteomes" id="UP001205185"/>
    </source>
</evidence>
<evidence type="ECO:0000256" key="1">
    <source>
        <dbReference type="SAM" id="MobiDB-lite"/>
    </source>
</evidence>
<accession>A0ABT1I8V5</accession>